<dbReference type="GO" id="GO:0051233">
    <property type="term" value="C:spindle midzone"/>
    <property type="evidence" value="ECO:0007669"/>
    <property type="project" value="Ensembl"/>
</dbReference>
<dbReference type="PANTHER" id="PTHR14739:SF9">
    <property type="entry name" value="MICROTUBULE-ASSOCIATED PROTEIN 9"/>
    <property type="match status" value="1"/>
</dbReference>
<dbReference type="PANTHER" id="PTHR14739">
    <property type="entry name" value="MICROTUBULE-ASSOCIATED PROTEIN 9"/>
    <property type="match status" value="1"/>
</dbReference>
<gene>
    <name evidence="2" type="primary">MAP9</name>
</gene>
<name>A0A8V0YJI1_CHICK</name>
<feature type="region of interest" description="Disordered" evidence="1">
    <location>
        <begin position="333"/>
        <end position="381"/>
    </location>
</feature>
<feature type="compositionally biased region" description="Basic and acidic residues" evidence="1">
    <location>
        <begin position="333"/>
        <end position="355"/>
    </location>
</feature>
<dbReference type="InterPro" id="IPR026106">
    <property type="entry name" value="MAP9"/>
</dbReference>
<feature type="region of interest" description="Disordered" evidence="1">
    <location>
        <begin position="149"/>
        <end position="185"/>
    </location>
</feature>
<organism evidence="2 3">
    <name type="scientific">Gallus gallus</name>
    <name type="common">Chicken</name>
    <dbReference type="NCBI Taxonomy" id="9031"/>
    <lineage>
        <taxon>Eukaryota</taxon>
        <taxon>Metazoa</taxon>
        <taxon>Chordata</taxon>
        <taxon>Craniata</taxon>
        <taxon>Vertebrata</taxon>
        <taxon>Euteleostomi</taxon>
        <taxon>Archelosauria</taxon>
        <taxon>Archosauria</taxon>
        <taxon>Dinosauria</taxon>
        <taxon>Saurischia</taxon>
        <taxon>Theropoda</taxon>
        <taxon>Coelurosauria</taxon>
        <taxon>Aves</taxon>
        <taxon>Neognathae</taxon>
        <taxon>Galloanserae</taxon>
        <taxon>Galliformes</taxon>
        <taxon>Phasianidae</taxon>
        <taxon>Phasianinae</taxon>
        <taxon>Gallus</taxon>
    </lineage>
</organism>
<feature type="compositionally biased region" description="Polar residues" evidence="1">
    <location>
        <begin position="54"/>
        <end position="64"/>
    </location>
</feature>
<feature type="compositionally biased region" description="Polar residues" evidence="1">
    <location>
        <begin position="159"/>
        <end position="170"/>
    </location>
</feature>
<sequence>MEDIELSRSERKITPRNVLSLFWTQLSIATLNARASPKKTVLARNSGPEGPCLESTSLSFSSTPHNERSGDSNSLLCEEAPPEKDEKKDISISDMKLEDKSSKTTAVIEAMTMTVHEKTKLEKSTDDSSYKERIVQEPVITARIQELSVDGQSEHGEAKNTSQDSVQKRSGTMKAVLQSSKSSSCKHLSSAQFKEKVKAVPPHYLGTLKVLEDKHLQKNSTEFDKADSLRAAVFQNWMEKKRTFLLELKRTEKKNAEELRNDAEKKEAVKREEANASFKTWKAMKAREAKKLNEKKKLEKLKEKEAAEQNAERAEAAQKAFEKWKEKKIEYLREQGRQEKQSERIRKKKEEELAAKKKRDSISAVEKWNGKKKECMKQKKAEKILERRKKEIQQAKKDEKDKMAREEYERWLGNIKRRELKKQQKSLQAVHRNEVSFPWIPPGKVTYTKSY</sequence>
<evidence type="ECO:0000313" key="3">
    <source>
        <dbReference type="Proteomes" id="UP000000539"/>
    </source>
</evidence>
<dbReference type="GO" id="GO:0000235">
    <property type="term" value="C:astral microtubule"/>
    <property type="evidence" value="ECO:0007669"/>
    <property type="project" value="Ensembl"/>
</dbReference>
<evidence type="ECO:0000313" key="2">
    <source>
        <dbReference type="Ensembl" id="ENSGALP00010021086.1"/>
    </source>
</evidence>
<dbReference type="Ensembl" id="ENSGALT00010036266.1">
    <property type="protein sequence ID" value="ENSGALP00010021086.1"/>
    <property type="gene ID" value="ENSGALG00010015072.1"/>
</dbReference>
<evidence type="ECO:0000256" key="1">
    <source>
        <dbReference type="SAM" id="MobiDB-lite"/>
    </source>
</evidence>
<feature type="compositionally biased region" description="Basic and acidic residues" evidence="1">
    <location>
        <begin position="368"/>
        <end position="381"/>
    </location>
</feature>
<dbReference type="GO" id="GO:0000281">
    <property type="term" value="P:mitotic cytokinesis"/>
    <property type="evidence" value="ECO:0007669"/>
    <property type="project" value="InterPro"/>
</dbReference>
<reference evidence="2" key="1">
    <citation type="submission" date="2020-11" db="EMBL/GenBank/DDBJ databases">
        <title>Gallus gallus (Chicken) genome, bGalGal1, GRCg7b, maternal haplotype autosomes + Z &amp; W.</title>
        <authorList>
            <person name="Warren W."/>
            <person name="Formenti G."/>
            <person name="Fedrigo O."/>
            <person name="Haase B."/>
            <person name="Mountcastle J."/>
            <person name="Balacco J."/>
            <person name="Tracey A."/>
            <person name="Schneider V."/>
            <person name="Okimoto R."/>
            <person name="Cheng H."/>
            <person name="Hawken R."/>
            <person name="Howe K."/>
            <person name="Jarvis E.D."/>
        </authorList>
    </citation>
    <scope>NUCLEOTIDE SEQUENCE [LARGE SCALE GENOMIC DNA]</scope>
    <source>
        <strain evidence="2">Broiler</strain>
    </source>
</reference>
<dbReference type="GO" id="GO:1902412">
    <property type="term" value="P:regulation of mitotic cytokinesis"/>
    <property type="evidence" value="ECO:0007669"/>
    <property type="project" value="Ensembl"/>
</dbReference>
<proteinExistence type="predicted"/>
<feature type="compositionally biased region" description="Basic and acidic residues" evidence="1">
    <location>
        <begin position="81"/>
        <end position="93"/>
    </location>
</feature>
<protein>
    <submittedName>
        <fullName evidence="2">Microtubule associated protein 9</fullName>
    </submittedName>
</protein>
<dbReference type="GO" id="GO:0008017">
    <property type="term" value="F:microtubule binding"/>
    <property type="evidence" value="ECO:0007669"/>
    <property type="project" value="Ensembl"/>
</dbReference>
<dbReference type="Proteomes" id="UP000000539">
    <property type="component" value="Chromosome 4"/>
</dbReference>
<reference evidence="2" key="2">
    <citation type="submission" date="2025-08" db="UniProtKB">
        <authorList>
            <consortium name="Ensembl"/>
        </authorList>
    </citation>
    <scope>IDENTIFICATION</scope>
    <source>
        <strain evidence="2">broiler</strain>
    </source>
</reference>
<dbReference type="GO" id="GO:0090307">
    <property type="term" value="P:mitotic spindle assembly"/>
    <property type="evidence" value="ECO:0007669"/>
    <property type="project" value="Ensembl"/>
</dbReference>
<dbReference type="OrthoDB" id="8956542at2759"/>
<feature type="region of interest" description="Disordered" evidence="1">
    <location>
        <begin position="35"/>
        <end position="93"/>
    </location>
</feature>
<dbReference type="GeneTree" id="ENSGT00730000111184"/>
<dbReference type="GO" id="GO:0060236">
    <property type="term" value="P:regulation of mitotic spindle organization"/>
    <property type="evidence" value="ECO:0007669"/>
    <property type="project" value="Ensembl"/>
</dbReference>
<dbReference type="GO" id="GO:0072686">
    <property type="term" value="C:mitotic spindle"/>
    <property type="evidence" value="ECO:0007669"/>
    <property type="project" value="Ensembl"/>
</dbReference>
<accession>A0A8V0YJI1</accession>
<keyword evidence="3" id="KW-1185">Reference proteome</keyword>
<dbReference type="GO" id="GO:0046602">
    <property type="term" value="P:regulation of mitotic centrosome separation"/>
    <property type="evidence" value="ECO:0007669"/>
    <property type="project" value="Ensembl"/>
</dbReference>
<reference evidence="2" key="3">
    <citation type="submission" date="2025-09" db="UniProtKB">
        <authorList>
            <consortium name="Ensembl"/>
        </authorList>
    </citation>
    <scope>IDENTIFICATION</scope>
    <source>
        <strain evidence="2">broiler</strain>
    </source>
</reference>
<dbReference type="AlphaFoldDB" id="A0A8V0YJI1"/>